<evidence type="ECO:0000313" key="4">
    <source>
        <dbReference type="Proteomes" id="UP000825009"/>
    </source>
</evidence>
<feature type="domain" description="Fatty acid desaturase" evidence="2">
    <location>
        <begin position="62"/>
        <end position="306"/>
    </location>
</feature>
<dbReference type="PANTHER" id="PTHR19353">
    <property type="entry name" value="FATTY ACID DESATURASE 2"/>
    <property type="match status" value="1"/>
</dbReference>
<dbReference type="EMBL" id="CP079194">
    <property type="protein sequence ID" value="QXT41040.1"/>
    <property type="molecule type" value="Genomic_DNA"/>
</dbReference>
<dbReference type="KEGG" id="gce:KYE46_07445"/>
<sequence>MHTTSSLPEITPTYRQEAEREIRRFTRDWTKRDNRLAALSYFATLAVYLITLTLAILAWPSPWLVVPLIVINAFAGVRLYVLQHDMGHNSLFTTARLNAIAGHALSVFTLTPFAVMQHNHNAHHSHLGNLEERDTTEIFTMTLREWEAASFWTRLWYRLYRNPFLMIPLGGVFTYALAYRWPKNTARIAPVQVILHNLALIGWVAILWFIAGPPALYIYAGTVFTAGCIGVFLVYLQHNFEDTWWDRKPDLNPARAALQGSSALDLGWWFDLAVANITYHDIHHFNANIPSYRLRVCHQALRERYEVQTIGWVEAFRSFTLKLWDEDQERLVPFPKTQRAPSSAIPAE</sequence>
<feature type="transmembrane region" description="Helical" evidence="1">
    <location>
        <begin position="193"/>
        <end position="211"/>
    </location>
</feature>
<dbReference type="GO" id="GO:0016717">
    <property type="term" value="F:oxidoreductase activity, acting on paired donors, with oxidation of a pair of donors resulting in the reduction of molecular oxygen to two molecules of water"/>
    <property type="evidence" value="ECO:0007669"/>
    <property type="project" value="TreeGrafter"/>
</dbReference>
<feature type="transmembrane region" description="Helical" evidence="1">
    <location>
        <begin position="36"/>
        <end position="57"/>
    </location>
</feature>
<proteinExistence type="predicted"/>
<reference evidence="3 4" key="1">
    <citation type="submission" date="2021-07" db="EMBL/GenBank/DDBJ databases">
        <title>A novel Jannaschia species isolated from marine dinoflagellate Ceratoperidinium margalefii.</title>
        <authorList>
            <person name="Jiang Y."/>
            <person name="Li Z."/>
        </authorList>
    </citation>
    <scope>NUCLEOTIDE SEQUENCE [LARGE SCALE GENOMIC DNA]</scope>
    <source>
        <strain evidence="3 4">J12C1-MA-4</strain>
    </source>
</reference>
<gene>
    <name evidence="3" type="ORF">KYE46_07445</name>
</gene>
<organism evidence="3 4">
    <name type="scientific">Gymnodinialimonas ceratoperidinii</name>
    <dbReference type="NCBI Taxonomy" id="2856823"/>
    <lineage>
        <taxon>Bacteria</taxon>
        <taxon>Pseudomonadati</taxon>
        <taxon>Pseudomonadota</taxon>
        <taxon>Alphaproteobacteria</taxon>
        <taxon>Rhodobacterales</taxon>
        <taxon>Paracoccaceae</taxon>
        <taxon>Gymnodinialimonas</taxon>
    </lineage>
</organism>
<keyword evidence="1" id="KW-1133">Transmembrane helix</keyword>
<keyword evidence="4" id="KW-1185">Reference proteome</keyword>
<protein>
    <submittedName>
        <fullName evidence="3">Fatty acid desaturase</fullName>
    </submittedName>
</protein>
<dbReference type="Proteomes" id="UP000825009">
    <property type="component" value="Chromosome"/>
</dbReference>
<accession>A0A8F6TYH8</accession>
<feature type="transmembrane region" description="Helical" evidence="1">
    <location>
        <begin position="164"/>
        <end position="181"/>
    </location>
</feature>
<feature type="transmembrane region" description="Helical" evidence="1">
    <location>
        <begin position="94"/>
        <end position="115"/>
    </location>
</feature>
<name>A0A8F6TYH8_9RHOB</name>
<keyword evidence="1" id="KW-0472">Membrane</keyword>
<feature type="transmembrane region" description="Helical" evidence="1">
    <location>
        <begin position="217"/>
        <end position="236"/>
    </location>
</feature>
<dbReference type="CDD" id="cd03507">
    <property type="entry name" value="Delta12-FADS-like"/>
    <property type="match status" value="1"/>
</dbReference>
<feature type="transmembrane region" description="Helical" evidence="1">
    <location>
        <begin position="63"/>
        <end position="82"/>
    </location>
</feature>
<dbReference type="GO" id="GO:0016020">
    <property type="term" value="C:membrane"/>
    <property type="evidence" value="ECO:0007669"/>
    <property type="project" value="TreeGrafter"/>
</dbReference>
<dbReference type="RefSeq" id="WP_219004607.1">
    <property type="nucleotide sequence ID" value="NZ_CP079194.1"/>
</dbReference>
<dbReference type="InterPro" id="IPR012171">
    <property type="entry name" value="Fatty_acid_desaturase"/>
</dbReference>
<evidence type="ECO:0000259" key="2">
    <source>
        <dbReference type="Pfam" id="PF00487"/>
    </source>
</evidence>
<dbReference type="Pfam" id="PF00487">
    <property type="entry name" value="FA_desaturase"/>
    <property type="match status" value="1"/>
</dbReference>
<dbReference type="InterPro" id="IPR005804">
    <property type="entry name" value="FA_desaturase_dom"/>
</dbReference>
<evidence type="ECO:0000256" key="1">
    <source>
        <dbReference type="SAM" id="Phobius"/>
    </source>
</evidence>
<evidence type="ECO:0000313" key="3">
    <source>
        <dbReference type="EMBL" id="QXT41040.1"/>
    </source>
</evidence>
<dbReference type="AlphaFoldDB" id="A0A8F6TYH8"/>
<dbReference type="GO" id="GO:0006629">
    <property type="term" value="P:lipid metabolic process"/>
    <property type="evidence" value="ECO:0007669"/>
    <property type="project" value="InterPro"/>
</dbReference>
<dbReference type="PANTHER" id="PTHR19353:SF73">
    <property type="entry name" value="FATTY ACID DESATURASE"/>
    <property type="match status" value="1"/>
</dbReference>
<keyword evidence="1" id="KW-0812">Transmembrane</keyword>